<dbReference type="Gene3D" id="3.40.50.300">
    <property type="entry name" value="P-loop containing nucleotide triphosphate hydrolases"/>
    <property type="match status" value="1"/>
</dbReference>
<protein>
    <recommendedName>
        <fullName evidence="2">AAA+ ATPase domain-containing protein</fullName>
    </recommendedName>
</protein>
<organism evidence="3 4">
    <name type="scientific">Xylocopilactobacillus apicola</name>
    <dbReference type="NCBI Taxonomy" id="2932184"/>
    <lineage>
        <taxon>Bacteria</taxon>
        <taxon>Bacillati</taxon>
        <taxon>Bacillota</taxon>
        <taxon>Bacilli</taxon>
        <taxon>Lactobacillales</taxon>
        <taxon>Lactobacillaceae</taxon>
        <taxon>Xylocopilactobacillus</taxon>
    </lineage>
</organism>
<evidence type="ECO:0000259" key="2">
    <source>
        <dbReference type="SMART" id="SM00382"/>
    </source>
</evidence>
<sequence>MDFDFSFQPSINQAEIEDLNSLRFLAEQQNVLFVGNSGVCKTHLATALGIECCRQGERTRFIQCGELIRQLEAAYDQNREKELLQKFFGYSVLIIDEIGYLPISRIGAELFFQLIEKRYERKTNIITTNIALSQWGTVFSDKKLANPILDRLIHRSRVIKITGQSYRMRGHVISSSKN</sequence>
<dbReference type="Pfam" id="PF01695">
    <property type="entry name" value="IstB_IS21"/>
    <property type="match status" value="1"/>
</dbReference>
<keyword evidence="4" id="KW-1185">Reference proteome</keyword>
<reference evidence="3 4" key="1">
    <citation type="journal article" date="2023" name="Microbiol. Spectr.">
        <title>Symbiosis of Carpenter Bees with Uncharacterized Lactic Acid Bacteria Showing NAD Auxotrophy.</title>
        <authorList>
            <person name="Kawasaki S."/>
            <person name="Ozawa K."/>
            <person name="Mori T."/>
            <person name="Yamamoto A."/>
            <person name="Ito M."/>
            <person name="Ohkuma M."/>
            <person name="Sakamoto M."/>
            <person name="Matsutani M."/>
        </authorList>
    </citation>
    <scope>NUCLEOTIDE SEQUENCE [LARGE SCALE GENOMIC DNA]</scope>
    <source>
        <strain evidence="3 4">XA3</strain>
    </source>
</reference>
<gene>
    <name evidence="3" type="ORF">XA3_21500</name>
</gene>
<dbReference type="SUPFAM" id="SSF52540">
    <property type="entry name" value="P-loop containing nucleoside triphosphate hydrolases"/>
    <property type="match status" value="1"/>
</dbReference>
<dbReference type="KEGG" id="xap:XA3_21500"/>
<dbReference type="NCBIfam" id="NF038214">
    <property type="entry name" value="IS21_help_AAA"/>
    <property type="match status" value="1"/>
</dbReference>
<name>A0AAU9D758_9LACO</name>
<feature type="domain" description="AAA+ ATPase" evidence="2">
    <location>
        <begin position="27"/>
        <end position="160"/>
    </location>
</feature>
<comment type="similarity">
    <text evidence="1">Belongs to the IS21/IS1162 putative ATP-binding protein family.</text>
</comment>
<evidence type="ECO:0000256" key="1">
    <source>
        <dbReference type="ARBA" id="ARBA00008059"/>
    </source>
</evidence>
<dbReference type="InterPro" id="IPR003593">
    <property type="entry name" value="AAA+_ATPase"/>
</dbReference>
<dbReference type="PANTHER" id="PTHR30050">
    <property type="entry name" value="CHROMOSOMAL REPLICATION INITIATOR PROTEIN DNAA"/>
    <property type="match status" value="1"/>
</dbReference>
<dbReference type="Proteomes" id="UP001321861">
    <property type="component" value="Chromosome"/>
</dbReference>
<dbReference type="InterPro" id="IPR002611">
    <property type="entry name" value="IstB_ATP-bd"/>
</dbReference>
<evidence type="ECO:0000313" key="4">
    <source>
        <dbReference type="Proteomes" id="UP001321861"/>
    </source>
</evidence>
<proteinExistence type="inferred from homology"/>
<accession>A0AAU9D758</accession>
<dbReference type="SMART" id="SM00382">
    <property type="entry name" value="AAA"/>
    <property type="match status" value="1"/>
</dbReference>
<dbReference type="AlphaFoldDB" id="A0AAU9D758"/>
<dbReference type="CDD" id="cd00009">
    <property type="entry name" value="AAA"/>
    <property type="match status" value="1"/>
</dbReference>
<dbReference type="GO" id="GO:0005524">
    <property type="term" value="F:ATP binding"/>
    <property type="evidence" value="ECO:0007669"/>
    <property type="project" value="InterPro"/>
</dbReference>
<evidence type="ECO:0000313" key="3">
    <source>
        <dbReference type="EMBL" id="BDR59709.1"/>
    </source>
</evidence>
<dbReference type="InterPro" id="IPR047661">
    <property type="entry name" value="IstB"/>
</dbReference>
<dbReference type="PANTHER" id="PTHR30050:SF4">
    <property type="entry name" value="ATP-BINDING PROTEIN RV3427C IN INSERTION SEQUENCE-RELATED"/>
    <property type="match status" value="1"/>
</dbReference>
<dbReference type="EMBL" id="AP026802">
    <property type="protein sequence ID" value="BDR59709.1"/>
    <property type="molecule type" value="Genomic_DNA"/>
</dbReference>
<dbReference type="InterPro" id="IPR027417">
    <property type="entry name" value="P-loop_NTPase"/>
</dbReference>
<dbReference type="GO" id="GO:0006260">
    <property type="term" value="P:DNA replication"/>
    <property type="evidence" value="ECO:0007669"/>
    <property type="project" value="TreeGrafter"/>
</dbReference>